<keyword evidence="2" id="KW-0689">Ribosomal protein</keyword>
<dbReference type="InterPro" id="IPR029064">
    <property type="entry name" value="Ribosomal_eL30-like_sf"/>
</dbReference>
<dbReference type="EMBL" id="FRAI01000005">
    <property type="protein sequence ID" value="SHJ57390.1"/>
    <property type="molecule type" value="Genomic_DNA"/>
</dbReference>
<dbReference type="Pfam" id="PF01248">
    <property type="entry name" value="Ribosomal_L7Ae"/>
    <property type="match status" value="1"/>
</dbReference>
<dbReference type="OrthoDB" id="9794863at2"/>
<dbReference type="GO" id="GO:0005840">
    <property type="term" value="C:ribosome"/>
    <property type="evidence" value="ECO:0007669"/>
    <property type="project" value="UniProtKB-KW"/>
</dbReference>
<evidence type="ECO:0000313" key="3">
    <source>
        <dbReference type="Proteomes" id="UP000243547"/>
    </source>
</evidence>
<dbReference type="InterPro" id="IPR004038">
    <property type="entry name" value="Ribosomal_eL8/eL30/eS12/Gad45"/>
</dbReference>
<dbReference type="Gene3D" id="3.30.1330.30">
    <property type="match status" value="1"/>
</dbReference>
<name>A0A1M6KEL3_9FIRM</name>
<evidence type="ECO:0000313" key="2">
    <source>
        <dbReference type="EMBL" id="SHJ57390.1"/>
    </source>
</evidence>
<sequence>MSVSNNNYIASLLGLAQRAGKLSSGTVAVLKAIDKNRAKLVIIANDISDNSIQKIINKCKNKRIPMIKFVEKETLGHYIGKGLRAVISINDQNFATTILKKWEGEIL</sequence>
<reference evidence="3" key="1">
    <citation type="submission" date="2016-11" db="EMBL/GenBank/DDBJ databases">
        <authorList>
            <person name="Varghese N."/>
            <person name="Submissions S."/>
        </authorList>
    </citation>
    <scope>NUCLEOTIDE SEQUENCE [LARGE SCALE GENOMIC DNA]</scope>
    <source>
        <strain evidence="3">DSM 14826</strain>
    </source>
</reference>
<keyword evidence="3" id="KW-1185">Reference proteome</keyword>
<dbReference type="AlphaFoldDB" id="A0A1M6KEL3"/>
<evidence type="ECO:0000259" key="1">
    <source>
        <dbReference type="Pfam" id="PF01248"/>
    </source>
</evidence>
<dbReference type="Proteomes" id="UP000243547">
    <property type="component" value="Unassembled WGS sequence"/>
</dbReference>
<proteinExistence type="predicted"/>
<dbReference type="SUPFAM" id="SSF55315">
    <property type="entry name" value="L30e-like"/>
    <property type="match status" value="1"/>
</dbReference>
<keyword evidence="2" id="KW-0687">Ribonucleoprotein</keyword>
<dbReference type="STRING" id="1120989.SAMN02745227_00092"/>
<feature type="domain" description="Ribosomal protein eL8/eL30/eS12/Gadd45" evidence="1">
    <location>
        <begin position="10"/>
        <end position="91"/>
    </location>
</feature>
<gene>
    <name evidence="2" type="ORF">SAMN02745227_00092</name>
</gene>
<organism evidence="2 3">
    <name type="scientific">Anaerobranca californiensis DSM 14826</name>
    <dbReference type="NCBI Taxonomy" id="1120989"/>
    <lineage>
        <taxon>Bacteria</taxon>
        <taxon>Bacillati</taxon>
        <taxon>Bacillota</taxon>
        <taxon>Clostridia</taxon>
        <taxon>Eubacteriales</taxon>
        <taxon>Proteinivoracaceae</taxon>
        <taxon>Anaerobranca</taxon>
    </lineage>
</organism>
<accession>A0A1M6KEL3</accession>
<dbReference type="RefSeq" id="WP_072905279.1">
    <property type="nucleotide sequence ID" value="NZ_FRAI01000005.1"/>
</dbReference>
<protein>
    <submittedName>
        <fullName evidence="2">Ribosomal protein L7Ae</fullName>
    </submittedName>
</protein>